<dbReference type="PROSITE" id="PS50943">
    <property type="entry name" value="HTH_CROC1"/>
    <property type="match status" value="1"/>
</dbReference>
<reference evidence="2 3" key="1">
    <citation type="journal article" date="2012" name="BMC Genomics">
        <title>Comparative genomic analysis of the genus Staphylococcus including Staphylococcus aureus and its newly described sister species Staphylococcus simiae.</title>
        <authorList>
            <person name="Suzuki H."/>
            <person name="Lefebure T."/>
            <person name="Pavinski Bitar P."/>
            <person name="Stanhope M.J."/>
        </authorList>
    </citation>
    <scope>NUCLEOTIDE SEQUENCE [LARGE SCALE GENOMIC DNA]</scope>
    <source>
        <strain evidence="2 3">CCM 7213</strain>
    </source>
</reference>
<dbReference type="RefSeq" id="WP_002461999.1">
    <property type="nucleotide sequence ID" value="NZ_AEUN01000034.1"/>
</dbReference>
<dbReference type="Pfam" id="PF13413">
    <property type="entry name" value="HTH_25"/>
    <property type="match status" value="1"/>
</dbReference>
<dbReference type="SUPFAM" id="SSF47413">
    <property type="entry name" value="lambda repressor-like DNA-binding domains"/>
    <property type="match status" value="1"/>
</dbReference>
<evidence type="ECO:0000313" key="3">
    <source>
        <dbReference type="Proteomes" id="UP000005413"/>
    </source>
</evidence>
<evidence type="ECO:0000259" key="1">
    <source>
        <dbReference type="PROSITE" id="PS50943"/>
    </source>
</evidence>
<name>G5JFZ8_9STAP</name>
<evidence type="ECO:0000313" key="2">
    <source>
        <dbReference type="EMBL" id="EHJ08888.1"/>
    </source>
</evidence>
<feature type="domain" description="HTH cro/C1-type" evidence="1">
    <location>
        <begin position="12"/>
        <end position="44"/>
    </location>
</feature>
<dbReference type="GO" id="GO:0003677">
    <property type="term" value="F:DNA binding"/>
    <property type="evidence" value="ECO:0007669"/>
    <property type="project" value="InterPro"/>
</dbReference>
<dbReference type="InterPro" id="IPR010982">
    <property type="entry name" value="Lambda_DNA-bd_dom_sf"/>
</dbReference>
<accession>G5JFZ8</accession>
<sequence length="73" mass="8524">MFEIDKFLAIKLREIRARKNITLQKASIEIGISSKTLSLLENDQLKRIKKTTYKKITDWIMREGVGNESITKQ</sequence>
<keyword evidence="3" id="KW-1185">Reference proteome</keyword>
<dbReference type="PATRIC" id="fig|911238.3.peg.335"/>
<dbReference type="EMBL" id="AEUN01000034">
    <property type="protein sequence ID" value="EHJ08888.1"/>
    <property type="molecule type" value="Genomic_DNA"/>
</dbReference>
<dbReference type="OrthoDB" id="2323499at2"/>
<organism evidence="2 3">
    <name type="scientific">Staphylococcus simiae CCM 7213 = CCUG 51256</name>
    <dbReference type="NCBI Taxonomy" id="911238"/>
    <lineage>
        <taxon>Bacteria</taxon>
        <taxon>Bacillati</taxon>
        <taxon>Bacillota</taxon>
        <taxon>Bacilli</taxon>
        <taxon>Bacillales</taxon>
        <taxon>Staphylococcaceae</taxon>
        <taxon>Staphylococcus</taxon>
    </lineage>
</organism>
<dbReference type="Gene3D" id="1.10.260.40">
    <property type="entry name" value="lambda repressor-like DNA-binding domains"/>
    <property type="match status" value="1"/>
</dbReference>
<proteinExistence type="predicted"/>
<gene>
    <name evidence="2" type="ORF">SS7213T_01813</name>
</gene>
<dbReference type="AlphaFoldDB" id="G5JFZ8"/>
<dbReference type="InterPro" id="IPR001387">
    <property type="entry name" value="Cro/C1-type_HTH"/>
</dbReference>
<comment type="caution">
    <text evidence="2">The sequence shown here is derived from an EMBL/GenBank/DDBJ whole genome shotgun (WGS) entry which is preliminary data.</text>
</comment>
<dbReference type="Proteomes" id="UP000005413">
    <property type="component" value="Unassembled WGS sequence"/>
</dbReference>
<protein>
    <recommendedName>
        <fullName evidence="1">HTH cro/C1-type domain-containing protein</fullName>
    </recommendedName>
</protein>